<name>A0A7W6ZSP7_9HYPH</name>
<gene>
    <name evidence="1" type="ORF">GGE60_001535</name>
</gene>
<comment type="caution">
    <text evidence="1">The sequence shown here is derived from an EMBL/GenBank/DDBJ whole genome shotgun (WGS) entry which is preliminary data.</text>
</comment>
<dbReference type="AlphaFoldDB" id="A0A7W6ZSP7"/>
<dbReference type="EMBL" id="JACIIG010000003">
    <property type="protein sequence ID" value="MBB4567432.1"/>
    <property type="molecule type" value="Genomic_DNA"/>
</dbReference>
<evidence type="ECO:0000313" key="2">
    <source>
        <dbReference type="Proteomes" id="UP000543836"/>
    </source>
</evidence>
<dbReference type="Proteomes" id="UP000543836">
    <property type="component" value="Unassembled WGS sequence"/>
</dbReference>
<proteinExistence type="predicted"/>
<sequence length="29" mass="3340">MGDMRKSYANQGPVKTGPVWLDYLHAYIQ</sequence>
<reference evidence="1 2" key="1">
    <citation type="submission" date="2020-08" db="EMBL/GenBank/DDBJ databases">
        <title>Genomic Encyclopedia of Type Strains, Phase IV (KMG-V): Genome sequencing to study the core and pangenomes of soil and plant-associated prokaryotes.</title>
        <authorList>
            <person name="Whitman W."/>
        </authorList>
    </citation>
    <scope>NUCLEOTIDE SEQUENCE [LARGE SCALE GENOMIC DNA]</scope>
    <source>
        <strain evidence="1 2">SEMIA 492</strain>
    </source>
</reference>
<protein>
    <submittedName>
        <fullName evidence="1">Uncharacterized protein</fullName>
    </submittedName>
</protein>
<keyword evidence="2" id="KW-1185">Reference proteome</keyword>
<accession>A0A7W6ZSP7</accession>
<evidence type="ECO:0000313" key="1">
    <source>
        <dbReference type="EMBL" id="MBB4567432.1"/>
    </source>
</evidence>
<organism evidence="1 2">
    <name type="scientific">Rhizobium leucaenae</name>
    <dbReference type="NCBI Taxonomy" id="29450"/>
    <lineage>
        <taxon>Bacteria</taxon>
        <taxon>Pseudomonadati</taxon>
        <taxon>Pseudomonadota</taxon>
        <taxon>Alphaproteobacteria</taxon>
        <taxon>Hyphomicrobiales</taxon>
        <taxon>Rhizobiaceae</taxon>
        <taxon>Rhizobium/Agrobacterium group</taxon>
        <taxon>Rhizobium</taxon>
    </lineage>
</organism>